<organism evidence="1 2">
    <name type="scientific">Recurvomyces mirabilis</name>
    <dbReference type="NCBI Taxonomy" id="574656"/>
    <lineage>
        <taxon>Eukaryota</taxon>
        <taxon>Fungi</taxon>
        <taxon>Dikarya</taxon>
        <taxon>Ascomycota</taxon>
        <taxon>Pezizomycotina</taxon>
        <taxon>Dothideomycetes</taxon>
        <taxon>Dothideomycetidae</taxon>
        <taxon>Mycosphaerellales</taxon>
        <taxon>Teratosphaeriaceae</taxon>
        <taxon>Recurvomyces</taxon>
    </lineage>
</organism>
<protein>
    <submittedName>
        <fullName evidence="1">Uncharacterized protein</fullName>
    </submittedName>
</protein>
<dbReference type="InterPro" id="IPR053178">
    <property type="entry name" value="Osmoadaptation_assoc"/>
</dbReference>
<dbReference type="PANTHER" id="PTHR38111">
    <property type="entry name" value="ZN(2)-C6 FUNGAL-TYPE DOMAIN-CONTAINING PROTEIN-RELATED"/>
    <property type="match status" value="1"/>
</dbReference>
<dbReference type="EMBL" id="JAUTXT010000003">
    <property type="protein sequence ID" value="KAK3678814.1"/>
    <property type="molecule type" value="Genomic_DNA"/>
</dbReference>
<dbReference type="AlphaFoldDB" id="A0AAE0WVW3"/>
<keyword evidence="2" id="KW-1185">Reference proteome</keyword>
<evidence type="ECO:0000313" key="1">
    <source>
        <dbReference type="EMBL" id="KAK3678814.1"/>
    </source>
</evidence>
<reference evidence="1" key="1">
    <citation type="submission" date="2023-07" db="EMBL/GenBank/DDBJ databases">
        <title>Black Yeasts Isolated from many extreme environments.</title>
        <authorList>
            <person name="Coleine C."/>
            <person name="Stajich J.E."/>
            <person name="Selbmann L."/>
        </authorList>
    </citation>
    <scope>NUCLEOTIDE SEQUENCE</scope>
    <source>
        <strain evidence="1">CCFEE 5485</strain>
    </source>
</reference>
<gene>
    <name evidence="1" type="ORF">LTR78_001267</name>
</gene>
<comment type="caution">
    <text evidence="1">The sequence shown here is derived from an EMBL/GenBank/DDBJ whole genome shotgun (WGS) entry which is preliminary data.</text>
</comment>
<proteinExistence type="predicted"/>
<accession>A0AAE0WVW3</accession>
<evidence type="ECO:0000313" key="2">
    <source>
        <dbReference type="Proteomes" id="UP001274830"/>
    </source>
</evidence>
<sequence length="467" mass="51882">MAQHEWKTTLATTSFHLAGQRASAHTTYIALLGDFAASRDVGIFGSDRVDQAWGDTAAQPSNVATCIRALMLFATTSHTILDRSIFSLLALYYALLHGDVGLATLARSSYTVTLNHYSHHLATTTTHNRHSTSHTLMCTSVALQILELLNDTDLEGEGQLTHLDGVMSMLNMAGPEALRSDPNACAVFGGFRGMATFVDIDRRVPSVLAKAEWRDKPYATTKKTTRDRLADLGLQIPIHMQSSGDVLRSADSDEPSHRSIVDRCLLLLNDISTLQRSLEQWHCDLKTSVPVELSHSRNYPQANSLDIQDLECQPTYSSSSQRMVFLSGPVAGMLSHYWAFQLELLIVRLDLQEVMLDQGTDDRDSVTLRDTIVRSWKDDKVKAAEMADMIVQTGPRLSSCIEGILGLQGPMKTLGRYYKGSLKQLWKLRGYRRHHSLLQSPSMPPHLPTLESSDTMLSRVEIPMFIG</sequence>
<name>A0AAE0WVW3_9PEZI</name>
<dbReference type="Proteomes" id="UP001274830">
    <property type="component" value="Unassembled WGS sequence"/>
</dbReference>